<feature type="compositionally biased region" description="Low complexity" evidence="1">
    <location>
        <begin position="231"/>
        <end position="246"/>
    </location>
</feature>
<dbReference type="EMBL" id="WTFF01000435">
    <property type="protein sequence ID" value="MBW5486601.1"/>
    <property type="molecule type" value="Genomic_DNA"/>
</dbReference>
<dbReference type="Proteomes" id="UP000812013">
    <property type="component" value="Unassembled WGS sequence"/>
</dbReference>
<dbReference type="PANTHER" id="PTHR38113">
    <property type="match status" value="1"/>
</dbReference>
<keyword evidence="4" id="KW-1185">Reference proteome</keyword>
<feature type="region of interest" description="Disordered" evidence="1">
    <location>
        <begin position="216"/>
        <end position="246"/>
    </location>
</feature>
<accession>A0ABS6ZG73</accession>
<dbReference type="RefSeq" id="WP_219671662.1">
    <property type="nucleotide sequence ID" value="NZ_WTFF01000435.1"/>
</dbReference>
<evidence type="ECO:0000313" key="3">
    <source>
        <dbReference type="EMBL" id="MBW5486601.1"/>
    </source>
</evidence>
<feature type="domain" description="DUF2293" evidence="2">
    <location>
        <begin position="129"/>
        <end position="214"/>
    </location>
</feature>
<dbReference type="PANTHER" id="PTHR38113:SF2">
    <property type="entry name" value="DUF2293 DOMAIN-CONTAINING PROTEIN"/>
    <property type="match status" value="1"/>
</dbReference>
<organism evidence="3 4">
    <name type="scientific">Streptomyces bambusae</name>
    <dbReference type="NCBI Taxonomy" id="1550616"/>
    <lineage>
        <taxon>Bacteria</taxon>
        <taxon>Bacillati</taxon>
        <taxon>Actinomycetota</taxon>
        <taxon>Actinomycetes</taxon>
        <taxon>Kitasatosporales</taxon>
        <taxon>Streptomycetaceae</taxon>
        <taxon>Streptomyces</taxon>
    </lineage>
</organism>
<protein>
    <submittedName>
        <fullName evidence="3">DUF2293 domain-containing protein</fullName>
    </submittedName>
</protein>
<gene>
    <name evidence="3" type="ORF">GPJ59_33335</name>
</gene>
<dbReference type="InterPro" id="IPR018744">
    <property type="entry name" value="DUF2293"/>
</dbReference>
<evidence type="ECO:0000259" key="2">
    <source>
        <dbReference type="Pfam" id="PF10056"/>
    </source>
</evidence>
<reference evidence="3 4" key="1">
    <citation type="submission" date="2019-12" db="EMBL/GenBank/DDBJ databases">
        <title>Genome sequence of Streptomyces bambusae.</title>
        <authorList>
            <person name="Bansal K."/>
            <person name="Choksket S."/>
            <person name="Korpole S."/>
            <person name="Patil P.B."/>
        </authorList>
    </citation>
    <scope>NUCLEOTIDE SEQUENCE [LARGE SCALE GENOMIC DNA]</scope>
    <source>
        <strain evidence="3 4">SK60</strain>
    </source>
</reference>
<evidence type="ECO:0000256" key="1">
    <source>
        <dbReference type="SAM" id="MobiDB-lite"/>
    </source>
</evidence>
<comment type="caution">
    <text evidence="3">The sequence shown here is derived from an EMBL/GenBank/DDBJ whole genome shotgun (WGS) entry which is preliminary data.</text>
</comment>
<sequence>MNLVVFEPLKGISCAECRKGPLPHLVRVSGVPRCLDCAQLGHLVYLPRGNAALTRRARTGSSLSAVVVRFNKRRRRYERQGLLVEEGALARAERSCLADAEARARGRERARLRRAAEDVRLTAAFAAEILRLFPGCPPDRARAIAAHASLRGSGRVGRTAAGRALDEAAVSVAVRAAVRHLDTEYDALLAAGVHRFEARARLARRIDSVLDGWRTPPPAPAALASSDVSTPGLDPAGPAAGPTAED</sequence>
<evidence type="ECO:0000313" key="4">
    <source>
        <dbReference type="Proteomes" id="UP000812013"/>
    </source>
</evidence>
<name>A0ABS6ZG73_9ACTN</name>
<dbReference type="Pfam" id="PF10056">
    <property type="entry name" value="DUF2293"/>
    <property type="match status" value="1"/>
</dbReference>
<proteinExistence type="predicted"/>